<dbReference type="KEGG" id="rmu:RMDY18_19670"/>
<dbReference type="HOGENOM" id="CLU_3065851_0_0_11"/>
<feature type="region of interest" description="Disordered" evidence="1">
    <location>
        <begin position="1"/>
        <end position="29"/>
    </location>
</feature>
<keyword evidence="3" id="KW-1185">Reference proteome</keyword>
<evidence type="ECO:0000256" key="1">
    <source>
        <dbReference type="SAM" id="MobiDB-lite"/>
    </source>
</evidence>
<proteinExistence type="predicted"/>
<organism evidence="2 3">
    <name type="scientific">Rothia mucilaginosa (strain DY-18)</name>
    <name type="common">Stomatococcus mucilaginosus</name>
    <dbReference type="NCBI Taxonomy" id="680646"/>
    <lineage>
        <taxon>Bacteria</taxon>
        <taxon>Bacillati</taxon>
        <taxon>Actinomycetota</taxon>
        <taxon>Actinomycetes</taxon>
        <taxon>Micrococcales</taxon>
        <taxon>Micrococcaceae</taxon>
        <taxon>Rothia</taxon>
    </lineage>
</organism>
<gene>
    <name evidence="2" type="ordered locus">RMDY18_19670</name>
</gene>
<evidence type="ECO:0000313" key="2">
    <source>
        <dbReference type="EMBL" id="BAI65799.1"/>
    </source>
</evidence>
<name>D2NQ81_ROTMD</name>
<reference evidence="2 3" key="2">
    <citation type="journal article" date="2010" name="J Osaka Dent Univ">
        <title>Isolation and identification of Rothia mucilaginosa from persistent apical periodontitis lesions.</title>
        <authorList>
            <person name="Yamane K."/>
            <person name="Yoshida M."/>
            <person name="Fujihira T."/>
            <person name="Baba T."/>
            <person name="Tsuji N."/>
            <person name="Hayashi H."/>
            <person name="Sugimori C."/>
            <person name="Yamanaka T."/>
            <person name="Mashimo C."/>
            <person name="Nambu T."/>
            <person name="Kawai H."/>
            <person name="Fukushima H."/>
        </authorList>
    </citation>
    <scope>NUCLEOTIDE SEQUENCE [LARGE SCALE GENOMIC DNA]</scope>
    <source>
        <strain evidence="2 3">DY-18</strain>
    </source>
</reference>
<protein>
    <submittedName>
        <fullName evidence="2">Uncharacterized protein</fullName>
    </submittedName>
</protein>
<dbReference type="AlphaFoldDB" id="D2NQ81"/>
<accession>D2NQ81</accession>
<evidence type="ECO:0000313" key="3">
    <source>
        <dbReference type="Proteomes" id="UP000001883"/>
    </source>
</evidence>
<reference evidence="2 3" key="3">
    <citation type="journal article" date="2010" name="Sequencing">
        <title>Complete Genome Sequence of Rothia mucilaginosa DY-18: A Clinical Isolate with Dense Meshwork-Like Structures from a Persistent Apical Periodontitis Lesion.</title>
        <authorList>
            <person name="Yamane K."/>
            <person name="Nambu T."/>
            <person name="Yamanaka T."/>
            <person name="Mashimo C."/>
            <person name="Sugimori C."/>
            <person name="Leung K.-P."/>
            <person name="Fukushima H."/>
        </authorList>
    </citation>
    <scope>NUCLEOTIDE SEQUENCE [LARGE SCALE GENOMIC DNA]</scope>
    <source>
        <strain evidence="2 3">DY-18</strain>
    </source>
</reference>
<dbReference type="EMBL" id="AP011540">
    <property type="protein sequence ID" value="BAI65799.1"/>
    <property type="molecule type" value="Genomic_DNA"/>
</dbReference>
<reference evidence="3" key="1">
    <citation type="submission" date="2009-07" db="EMBL/GenBank/DDBJ databases">
        <title>Complete genome sequence of Rothia mucilaginosa DJ.</title>
        <authorList>
            <person name="Yamane K."/>
            <person name="Nambu T."/>
            <person name="Mashimo C."/>
            <person name="Sugimori C."/>
            <person name="Yamanaka T."/>
            <person name="Leung K."/>
            <person name="Fukushima H."/>
        </authorList>
    </citation>
    <scope>NUCLEOTIDE SEQUENCE [LARGE SCALE GENOMIC DNA]</scope>
    <source>
        <strain evidence="3">DY-18</strain>
    </source>
</reference>
<dbReference type="Proteomes" id="UP000001883">
    <property type="component" value="Chromosome"/>
</dbReference>
<sequence>MNPLRGTDHQHVSKSDERTGDNRHNEENPAEYEHWEYFVAEGAIACESFDVVR</sequence>